<evidence type="ECO:0000256" key="1">
    <source>
        <dbReference type="SAM" id="Phobius"/>
    </source>
</evidence>
<feature type="transmembrane region" description="Helical" evidence="1">
    <location>
        <begin position="287"/>
        <end position="317"/>
    </location>
</feature>
<dbReference type="KEGG" id="nmo:Nmlp_2361"/>
<evidence type="ECO:0000313" key="3">
    <source>
        <dbReference type="Proteomes" id="UP000011867"/>
    </source>
</evidence>
<reference evidence="2 3" key="1">
    <citation type="journal article" date="2013" name="Genome Announc.">
        <title>Genome of the haloarchaeon Natronomonas moolapensis, a neutrophilic member of a previously haloalkaliphilic genus.</title>
        <authorList>
            <person name="Dyall-Smith M.L."/>
            <person name="Pfeiffer F."/>
            <person name="Oberwinkler T."/>
            <person name="Klee K."/>
            <person name="Rampp M."/>
            <person name="Palm P."/>
            <person name="Gross K."/>
            <person name="Schuster S.C."/>
            <person name="Oesterhelt D."/>
        </authorList>
    </citation>
    <scope>NUCLEOTIDE SEQUENCE [LARGE SCALE GENOMIC DNA]</scope>
    <source>
        <strain evidence="3">DSM 18674 / JCM 14361 / 8.8.11</strain>
    </source>
</reference>
<feature type="transmembrane region" description="Helical" evidence="1">
    <location>
        <begin position="89"/>
        <end position="108"/>
    </location>
</feature>
<proteinExistence type="predicted"/>
<sequence>MSVLDRERVGNRFGSGIGEATGAIGDSITVLPLVVALGLLTPASLPHVLAGFAVFQAVWGMAYGVPLSVEPMKALAGLAVAGSISHGELVAAGLLAGVLLLVAGWRGWLSAISHLVGEPVVRGVQFAVACLLVVAALDPVATSPTVAAGGAVLALAVAAVSRRAVALVVLAAGGLWAVGSVGVPAPTLPEVAVFPAGGPTVSAGAAEGVLAQLAMTVGNAAIATSLLLSDLYDADVSPDRLAESMGVMNLVAVPLGALPMCHGSGGLAGKHAFGARTGTANLLAGGFYFALALVAGLLVAFPMALLGVLLVVVAASLARVALGSTDRPLFVIAVGALAVLTNVGVAFVAGIAWWQLEQRGSQWT</sequence>
<keyword evidence="1" id="KW-1133">Transmembrane helix</keyword>
<evidence type="ECO:0000313" key="2">
    <source>
        <dbReference type="EMBL" id="CCQ36529.1"/>
    </source>
</evidence>
<dbReference type="EMBL" id="HF582854">
    <property type="protein sequence ID" value="CCQ36529.1"/>
    <property type="molecule type" value="Genomic_DNA"/>
</dbReference>
<dbReference type="PANTHER" id="PTHR31970:SF9">
    <property type="entry name" value="MOLYBDATE TRANSPORTER 2"/>
    <property type="match status" value="1"/>
</dbReference>
<dbReference type="Pfam" id="PF16983">
    <property type="entry name" value="MFS_MOT1"/>
    <property type="match status" value="2"/>
</dbReference>
<gene>
    <name evidence="2" type="ordered locus">Nmlp_2361</name>
</gene>
<keyword evidence="1" id="KW-0812">Transmembrane</keyword>
<dbReference type="HOGENOM" id="CLU_032158_1_0_2"/>
<feature type="transmembrane region" description="Helical" evidence="1">
    <location>
        <begin position="167"/>
        <end position="185"/>
    </location>
</feature>
<feature type="transmembrane region" description="Helical" evidence="1">
    <location>
        <begin position="48"/>
        <end position="69"/>
    </location>
</feature>
<dbReference type="OrthoDB" id="117479at2157"/>
<feature type="transmembrane region" description="Helical" evidence="1">
    <location>
        <begin position="329"/>
        <end position="354"/>
    </location>
</feature>
<keyword evidence="3" id="KW-1185">Reference proteome</keyword>
<feature type="transmembrane region" description="Helical" evidence="1">
    <location>
        <begin position="120"/>
        <end position="137"/>
    </location>
</feature>
<feature type="transmembrane region" description="Helical" evidence="1">
    <location>
        <begin position="20"/>
        <end position="41"/>
    </location>
</feature>
<dbReference type="GO" id="GO:0015098">
    <property type="term" value="F:molybdate ion transmembrane transporter activity"/>
    <property type="evidence" value="ECO:0007669"/>
    <property type="project" value="InterPro"/>
</dbReference>
<dbReference type="RefSeq" id="WP_015409328.1">
    <property type="nucleotide sequence ID" value="NC_020388.1"/>
</dbReference>
<dbReference type="eggNOG" id="arCOG02806">
    <property type="taxonomic scope" value="Archaea"/>
</dbReference>
<dbReference type="STRING" id="268739.Nmlp_2361"/>
<organism evidence="2 3">
    <name type="scientific">Natronomonas moolapensis (strain DSM 18674 / CECT 7526 / JCM 14361 / 8.8.11)</name>
    <dbReference type="NCBI Taxonomy" id="268739"/>
    <lineage>
        <taxon>Archaea</taxon>
        <taxon>Methanobacteriati</taxon>
        <taxon>Methanobacteriota</taxon>
        <taxon>Stenosarchaea group</taxon>
        <taxon>Halobacteria</taxon>
        <taxon>Halobacteriales</taxon>
        <taxon>Natronomonadaceae</taxon>
        <taxon>Natronomonas</taxon>
    </lineage>
</organism>
<dbReference type="InterPro" id="IPR031563">
    <property type="entry name" value="MOT1/MOT2"/>
</dbReference>
<dbReference type="PANTHER" id="PTHR31970">
    <property type="match status" value="1"/>
</dbReference>
<protein>
    <submittedName>
        <fullName evidence="2">Sulfate permease family protein</fullName>
    </submittedName>
</protein>
<keyword evidence="1" id="KW-0472">Membrane</keyword>
<name>M1XQX9_NATM8</name>
<dbReference type="Proteomes" id="UP000011867">
    <property type="component" value="Chromosome"/>
</dbReference>
<dbReference type="GeneID" id="14651247"/>
<accession>M1XQX9</accession>
<dbReference type="AlphaFoldDB" id="M1XQX9"/>